<organism evidence="2 3">
    <name type="scientific">Drosophila kikkawai</name>
    <name type="common">Fruit fly</name>
    <dbReference type="NCBI Taxonomy" id="30033"/>
    <lineage>
        <taxon>Eukaryota</taxon>
        <taxon>Metazoa</taxon>
        <taxon>Ecdysozoa</taxon>
        <taxon>Arthropoda</taxon>
        <taxon>Hexapoda</taxon>
        <taxon>Insecta</taxon>
        <taxon>Pterygota</taxon>
        <taxon>Neoptera</taxon>
        <taxon>Endopterygota</taxon>
        <taxon>Diptera</taxon>
        <taxon>Brachycera</taxon>
        <taxon>Muscomorpha</taxon>
        <taxon>Ephydroidea</taxon>
        <taxon>Drosophilidae</taxon>
        <taxon>Drosophila</taxon>
        <taxon>Sophophora</taxon>
    </lineage>
</organism>
<sequence>MHFIKIAFLLSFLALCHKHQAEAAIGQKLDKYLTCAEVVTDCAAQLIENSVSSISVLADCVDFKPTLKRNGSIIRIIRLAYQFIQKSVVEKQNCVVSLFYTAVNLIKPYIAKFDQLKCLA</sequence>
<feature type="chain" id="PRO_5028400199" evidence="1">
    <location>
        <begin position="24"/>
        <end position="120"/>
    </location>
</feature>
<reference evidence="3" key="2">
    <citation type="submission" date="2025-08" db="UniProtKB">
        <authorList>
            <consortium name="RefSeq"/>
        </authorList>
    </citation>
    <scope>IDENTIFICATION</scope>
    <source>
        <strain evidence="3">14028-0561.14</strain>
        <tissue evidence="3">Whole fly</tissue>
    </source>
</reference>
<evidence type="ECO:0000313" key="3">
    <source>
        <dbReference type="RefSeq" id="XP_017024422.1"/>
    </source>
</evidence>
<proteinExistence type="predicted"/>
<keyword evidence="2" id="KW-1185">Reference proteome</keyword>
<dbReference type="InterPro" id="IPR009392">
    <property type="entry name" value="ACP53EA"/>
</dbReference>
<evidence type="ECO:0000256" key="1">
    <source>
        <dbReference type="SAM" id="SignalP"/>
    </source>
</evidence>
<keyword evidence="1" id="KW-0732">Signal</keyword>
<reference evidence="2" key="1">
    <citation type="submission" date="2025-05" db="UniProtKB">
        <authorList>
            <consortium name="RefSeq"/>
        </authorList>
    </citation>
    <scope>NUCLEOTIDE SEQUENCE [LARGE SCALE GENOMIC DNA]</scope>
    <source>
        <strain evidence="2">14028-0561.14</strain>
    </source>
</reference>
<dbReference type="OrthoDB" id="7832762at2759"/>
<dbReference type="AlphaFoldDB" id="A0A6P4I691"/>
<accession>A0A6P4I691</accession>
<feature type="signal peptide" evidence="1">
    <location>
        <begin position="1"/>
        <end position="23"/>
    </location>
</feature>
<dbReference type="OMA" id="NSATAIX"/>
<name>A0A6P4I691_DROKI</name>
<evidence type="ECO:0000313" key="2">
    <source>
        <dbReference type="Proteomes" id="UP001652661"/>
    </source>
</evidence>
<dbReference type="GeneID" id="108076199"/>
<dbReference type="Proteomes" id="UP001652661">
    <property type="component" value="Chromosome 2R"/>
</dbReference>
<dbReference type="RefSeq" id="XP_017024422.1">
    <property type="nucleotide sequence ID" value="XM_017168933.3"/>
</dbReference>
<gene>
    <name evidence="3" type="primary">LOC108076199</name>
</gene>
<protein>
    <submittedName>
        <fullName evidence="3">Accessory gland protein Acp53Ea</fullName>
    </submittedName>
</protein>
<dbReference type="Pfam" id="PF06313">
    <property type="entry name" value="ACP53EA"/>
    <property type="match status" value="1"/>
</dbReference>